<accession>A0ABX2QJA8</accession>
<dbReference type="InterPro" id="IPR009273">
    <property type="entry name" value="DUF930"/>
</dbReference>
<comment type="caution">
    <text evidence="3">The sequence shown here is derived from an EMBL/GenBank/DDBJ whole genome shotgun (WGS) entry which is preliminary data.</text>
</comment>
<feature type="compositionally biased region" description="Basic and acidic residues" evidence="1">
    <location>
        <begin position="157"/>
        <end position="168"/>
    </location>
</feature>
<name>A0ABX2QJA8_9HYPH</name>
<evidence type="ECO:0000313" key="3">
    <source>
        <dbReference type="EMBL" id="NVP57876.1"/>
    </source>
</evidence>
<feature type="region of interest" description="Disordered" evidence="1">
    <location>
        <begin position="42"/>
        <end position="269"/>
    </location>
</feature>
<proteinExistence type="predicted"/>
<feature type="compositionally biased region" description="Pro residues" evidence="1">
    <location>
        <begin position="82"/>
        <end position="99"/>
    </location>
</feature>
<keyword evidence="4" id="KW-1185">Reference proteome</keyword>
<keyword evidence="2" id="KW-1133">Transmembrane helix</keyword>
<evidence type="ECO:0000313" key="4">
    <source>
        <dbReference type="Proteomes" id="UP000659172"/>
    </source>
</evidence>
<sequence length="386" mass="41670">MEPRVTGKRGKGLGWGVGVSAALHVAIAALLFVHLPAFEVTPPEEESVSVELVPPPEENVPEEAQQEPPPPEEQQEEKVAEAPPPPPTPPPPPPPPAAEPPEEPPPEETAPEETAAEEKPPEEQMAEEQQQAEEQQRAVEQLADGAPIPVLRPVLEYGDKDSGVKVETDDLSPGSPLPEEETADKPPEQQTPSEQPVAEELAEDAPATAPVPTPSEPDSADGFPTALAEGEPIDGTAQEEAAKADEQPKAEDKTADKAEASDAPETKLHEADRLFSENAAEDPVARTAIGDLPRSVRIERLCSTELYAQLRHGSPAYNPELLPSYRLSKGTVLEVTRAAFRANTRWYNLSFRCEVDEEGTRVVAFAFDVGSEVPKSEWRKRGFPSL</sequence>
<keyword evidence="2" id="KW-0472">Membrane</keyword>
<dbReference type="Proteomes" id="UP000659172">
    <property type="component" value="Unassembled WGS sequence"/>
</dbReference>
<dbReference type="Pfam" id="PF06059">
    <property type="entry name" value="DUF930"/>
    <property type="match status" value="1"/>
</dbReference>
<evidence type="ECO:0000256" key="1">
    <source>
        <dbReference type="SAM" id="MobiDB-lite"/>
    </source>
</evidence>
<protein>
    <submittedName>
        <fullName evidence="3">DUF930 domain-containing protein</fullName>
    </submittedName>
</protein>
<keyword evidence="2" id="KW-0812">Transmembrane</keyword>
<feature type="compositionally biased region" description="Low complexity" evidence="1">
    <location>
        <begin position="127"/>
        <end position="143"/>
    </location>
</feature>
<gene>
    <name evidence="3" type="ORF">HV823_21750</name>
</gene>
<evidence type="ECO:0000256" key="2">
    <source>
        <dbReference type="SAM" id="Phobius"/>
    </source>
</evidence>
<dbReference type="EMBL" id="JABXYK010000017">
    <property type="protein sequence ID" value="NVP57876.1"/>
    <property type="molecule type" value="Genomic_DNA"/>
</dbReference>
<organism evidence="3 4">
    <name type="scientific">Mycoplana rhizolycopersici</name>
    <dbReference type="NCBI Taxonomy" id="2746702"/>
    <lineage>
        <taxon>Bacteria</taxon>
        <taxon>Pseudomonadati</taxon>
        <taxon>Pseudomonadota</taxon>
        <taxon>Alphaproteobacteria</taxon>
        <taxon>Hyphomicrobiales</taxon>
        <taxon>Rhizobiaceae</taxon>
        <taxon>Mycoplana</taxon>
    </lineage>
</organism>
<feature type="compositionally biased region" description="Acidic residues" evidence="1">
    <location>
        <begin position="100"/>
        <end position="115"/>
    </location>
</feature>
<feature type="transmembrane region" description="Helical" evidence="2">
    <location>
        <begin position="12"/>
        <end position="35"/>
    </location>
</feature>
<feature type="compositionally biased region" description="Basic and acidic residues" evidence="1">
    <location>
        <begin position="240"/>
        <end position="269"/>
    </location>
</feature>
<reference evidence="3 4" key="1">
    <citation type="submission" date="2020-06" db="EMBL/GenBank/DDBJ databases">
        <title>Rhizobium sp.nov. isolated from the tomato plant.</title>
        <authorList>
            <person name="Thin K.K."/>
            <person name="Zhang X."/>
            <person name="He S."/>
        </authorList>
    </citation>
    <scope>NUCLEOTIDE SEQUENCE [LARGE SCALE GENOMIC DNA]</scope>
    <source>
        <strain evidence="3 4">DBTS2</strain>
    </source>
</reference>